<name>A0A8S2ZYT2_9BILA</name>
<organism evidence="1 2">
    <name type="scientific">Didymodactylos carnosus</name>
    <dbReference type="NCBI Taxonomy" id="1234261"/>
    <lineage>
        <taxon>Eukaryota</taxon>
        <taxon>Metazoa</taxon>
        <taxon>Spiralia</taxon>
        <taxon>Gnathifera</taxon>
        <taxon>Rotifera</taxon>
        <taxon>Eurotatoria</taxon>
        <taxon>Bdelloidea</taxon>
        <taxon>Philodinida</taxon>
        <taxon>Philodinidae</taxon>
        <taxon>Didymodactylos</taxon>
    </lineage>
</organism>
<dbReference type="EMBL" id="CAJOBC010153522">
    <property type="protein sequence ID" value="CAF4679506.1"/>
    <property type="molecule type" value="Genomic_DNA"/>
</dbReference>
<feature type="non-terminal residue" evidence="1">
    <location>
        <position position="59"/>
    </location>
</feature>
<protein>
    <submittedName>
        <fullName evidence="1">Uncharacterized protein</fullName>
    </submittedName>
</protein>
<gene>
    <name evidence="1" type="ORF">SRO942_LOCUS51033</name>
</gene>
<feature type="non-terminal residue" evidence="1">
    <location>
        <position position="1"/>
    </location>
</feature>
<dbReference type="AlphaFoldDB" id="A0A8S2ZYT2"/>
<sequence length="59" mass="6748">LLAMENGYPIEFVLNQIGKTLNRFYEKQNITSSSTSTNLNKNADKVPKNEQLFIDLPFV</sequence>
<proteinExistence type="predicted"/>
<evidence type="ECO:0000313" key="1">
    <source>
        <dbReference type="EMBL" id="CAF4679506.1"/>
    </source>
</evidence>
<dbReference type="Proteomes" id="UP000681722">
    <property type="component" value="Unassembled WGS sequence"/>
</dbReference>
<evidence type="ECO:0000313" key="2">
    <source>
        <dbReference type="Proteomes" id="UP000681722"/>
    </source>
</evidence>
<accession>A0A8S2ZYT2</accession>
<reference evidence="1" key="1">
    <citation type="submission" date="2021-02" db="EMBL/GenBank/DDBJ databases">
        <authorList>
            <person name="Nowell W R."/>
        </authorList>
    </citation>
    <scope>NUCLEOTIDE SEQUENCE</scope>
</reference>
<comment type="caution">
    <text evidence="1">The sequence shown here is derived from an EMBL/GenBank/DDBJ whole genome shotgun (WGS) entry which is preliminary data.</text>
</comment>